<dbReference type="InterPro" id="IPR035965">
    <property type="entry name" value="PAS-like_dom_sf"/>
</dbReference>
<protein>
    <recommendedName>
        <fullName evidence="1">PAS domain-containing protein</fullName>
    </recommendedName>
</protein>
<dbReference type="PROSITE" id="PS50112">
    <property type="entry name" value="PAS"/>
    <property type="match status" value="1"/>
</dbReference>
<dbReference type="CDD" id="cd00130">
    <property type="entry name" value="PAS"/>
    <property type="match status" value="1"/>
</dbReference>
<dbReference type="InterPro" id="IPR000014">
    <property type="entry name" value="PAS"/>
</dbReference>
<accession>A0A7I7QRT8</accession>
<feature type="domain" description="PAS" evidence="1">
    <location>
        <begin position="1"/>
        <end position="42"/>
    </location>
</feature>
<name>A0A7I7QRT8_9MYCO</name>
<dbReference type="SUPFAM" id="SSF55785">
    <property type="entry name" value="PYP-like sensor domain (PAS domain)"/>
    <property type="match status" value="1"/>
</dbReference>
<reference evidence="2 3" key="1">
    <citation type="journal article" date="2019" name="Emerg. Microbes Infect.">
        <title>Comprehensive subspecies identification of 175 nontuberculous mycobacteria species based on 7547 genomic profiles.</title>
        <authorList>
            <person name="Matsumoto Y."/>
            <person name="Kinjo T."/>
            <person name="Motooka D."/>
            <person name="Nabeya D."/>
            <person name="Jung N."/>
            <person name="Uechi K."/>
            <person name="Horii T."/>
            <person name="Iida T."/>
            <person name="Fujita J."/>
            <person name="Nakamura S."/>
        </authorList>
    </citation>
    <scope>NUCLEOTIDE SEQUENCE [LARGE SCALE GENOMIC DNA]</scope>
    <source>
        <strain evidence="2 3">JCM 17899</strain>
    </source>
</reference>
<proteinExistence type="predicted"/>
<dbReference type="EMBL" id="AP022588">
    <property type="protein sequence ID" value="BBY28985.1"/>
    <property type="molecule type" value="Genomic_DNA"/>
</dbReference>
<dbReference type="KEGG" id="msei:MSEDJ_30810"/>
<dbReference type="Proteomes" id="UP000467193">
    <property type="component" value="Chromosome"/>
</dbReference>
<dbReference type="Gene3D" id="3.30.450.20">
    <property type="entry name" value="PAS domain"/>
    <property type="match status" value="1"/>
</dbReference>
<keyword evidence="3" id="KW-1185">Reference proteome</keyword>
<evidence type="ECO:0000259" key="1">
    <source>
        <dbReference type="PROSITE" id="PS50112"/>
    </source>
</evidence>
<organism evidence="2 3">
    <name type="scientific">Mycolicibacterium sediminis</name>
    <dbReference type="NCBI Taxonomy" id="1286180"/>
    <lineage>
        <taxon>Bacteria</taxon>
        <taxon>Bacillati</taxon>
        <taxon>Actinomycetota</taxon>
        <taxon>Actinomycetes</taxon>
        <taxon>Mycobacteriales</taxon>
        <taxon>Mycobacteriaceae</taxon>
        <taxon>Mycolicibacterium</taxon>
    </lineage>
</organism>
<dbReference type="Pfam" id="PF13188">
    <property type="entry name" value="PAS_8"/>
    <property type="match status" value="1"/>
</dbReference>
<evidence type="ECO:0000313" key="3">
    <source>
        <dbReference type="Proteomes" id="UP000467193"/>
    </source>
</evidence>
<evidence type="ECO:0000313" key="2">
    <source>
        <dbReference type="EMBL" id="BBY28985.1"/>
    </source>
</evidence>
<gene>
    <name evidence="2" type="ORF">MSEDJ_30810</name>
</gene>
<dbReference type="AlphaFoldDB" id="A0A7I7QRT8"/>
<sequence length="119" mass="12514">MTPARAVLDQLQTPVLGVGTGGQIVYANPAFAAMIGLRSNPVGRLVSTLFAVPDACPPGSTSALADVAGRSLSWRHVDGYEVRTVVSPALPHHRGDVEVLVTLDDVTASDWTHDARSKN</sequence>